<dbReference type="RefSeq" id="WP_160129446.1">
    <property type="nucleotide sequence ID" value="NZ_CP019288.1"/>
</dbReference>
<evidence type="ECO:0000256" key="3">
    <source>
        <dbReference type="SAM" id="SignalP"/>
    </source>
</evidence>
<dbReference type="Gene3D" id="1.25.40.10">
    <property type="entry name" value="Tetratricopeptide repeat domain"/>
    <property type="match status" value="1"/>
</dbReference>
<dbReference type="KEGG" id="kan:IMCC3317_21420"/>
<dbReference type="Proteomes" id="UP000464657">
    <property type="component" value="Chromosome"/>
</dbReference>
<feature type="chain" id="PRO_5029468009" evidence="3">
    <location>
        <begin position="19"/>
        <end position="1132"/>
    </location>
</feature>
<dbReference type="InterPro" id="IPR011990">
    <property type="entry name" value="TPR-like_helical_dom_sf"/>
</dbReference>
<keyword evidence="6" id="KW-1185">Reference proteome</keyword>
<dbReference type="InterPro" id="IPR013694">
    <property type="entry name" value="VIT"/>
</dbReference>
<dbReference type="Pfam" id="PF08487">
    <property type="entry name" value="VIT"/>
    <property type="match status" value="1"/>
</dbReference>
<dbReference type="SUPFAM" id="SSF49464">
    <property type="entry name" value="Carboxypeptidase regulatory domain-like"/>
    <property type="match status" value="1"/>
</dbReference>
<evidence type="ECO:0000313" key="5">
    <source>
        <dbReference type="EMBL" id="QHI36772.1"/>
    </source>
</evidence>
<dbReference type="EMBL" id="CP019288">
    <property type="protein sequence ID" value="QHI36772.1"/>
    <property type="molecule type" value="Genomic_DNA"/>
</dbReference>
<gene>
    <name evidence="5" type="primary">susC_10</name>
    <name evidence="5" type="ORF">IMCC3317_21420</name>
</gene>
<dbReference type="Gene3D" id="2.170.130.10">
    <property type="entry name" value="TonB-dependent receptor, plug domain"/>
    <property type="match status" value="1"/>
</dbReference>
<dbReference type="CDD" id="cd00198">
    <property type="entry name" value="vWFA"/>
    <property type="match status" value="1"/>
</dbReference>
<dbReference type="Pfam" id="PF09906">
    <property type="entry name" value="DUF2135"/>
    <property type="match status" value="1"/>
</dbReference>
<proteinExistence type="inferred from homology"/>
<dbReference type="SUPFAM" id="SSF56935">
    <property type="entry name" value="Porins"/>
    <property type="match status" value="1"/>
</dbReference>
<comment type="similarity">
    <text evidence="1">Belongs to the TonB-dependent receptor family.</text>
</comment>
<keyword evidence="1" id="KW-0472">Membrane</keyword>
<dbReference type="OrthoDB" id="266279at2"/>
<dbReference type="AlphaFoldDB" id="A0A7L4ZJG4"/>
<evidence type="ECO:0000259" key="4">
    <source>
        <dbReference type="PROSITE" id="PS51468"/>
    </source>
</evidence>
<evidence type="ECO:0000313" key="6">
    <source>
        <dbReference type="Proteomes" id="UP000464657"/>
    </source>
</evidence>
<keyword evidence="2" id="KW-0175">Coiled coil</keyword>
<comment type="subcellular location">
    <subcellularLocation>
        <location evidence="1">Cell outer membrane</location>
        <topology evidence="1">Multi-pass membrane protein</topology>
    </subcellularLocation>
</comment>
<dbReference type="InterPro" id="IPR012910">
    <property type="entry name" value="Plug_dom"/>
</dbReference>
<organism evidence="5 6">
    <name type="scientific">Kordia antarctica</name>
    <dbReference type="NCBI Taxonomy" id="1218801"/>
    <lineage>
        <taxon>Bacteria</taxon>
        <taxon>Pseudomonadati</taxon>
        <taxon>Bacteroidota</taxon>
        <taxon>Flavobacteriia</taxon>
        <taxon>Flavobacteriales</taxon>
        <taxon>Flavobacteriaceae</taxon>
        <taxon>Kordia</taxon>
    </lineage>
</organism>
<dbReference type="Gene3D" id="3.40.50.410">
    <property type="entry name" value="von Willebrand factor, type A domain"/>
    <property type="match status" value="1"/>
</dbReference>
<dbReference type="InterPro" id="IPR037066">
    <property type="entry name" value="Plug_dom_sf"/>
</dbReference>
<dbReference type="InterPro" id="IPR039426">
    <property type="entry name" value="TonB-dep_rcpt-like"/>
</dbReference>
<feature type="coiled-coil region" evidence="2">
    <location>
        <begin position="530"/>
        <end position="564"/>
    </location>
</feature>
<keyword evidence="5" id="KW-0675">Receptor</keyword>
<keyword evidence="1" id="KW-0998">Cell outer membrane</keyword>
<protein>
    <submittedName>
        <fullName evidence="5">TonB-dependent receptor SusC</fullName>
    </submittedName>
</protein>
<feature type="signal peptide" evidence="3">
    <location>
        <begin position="1"/>
        <end position="18"/>
    </location>
</feature>
<name>A0A7L4ZJG4_9FLAO</name>
<dbReference type="Pfam" id="PF13715">
    <property type="entry name" value="CarbopepD_reg_2"/>
    <property type="match status" value="1"/>
</dbReference>
<dbReference type="GO" id="GO:0009279">
    <property type="term" value="C:cell outer membrane"/>
    <property type="evidence" value="ECO:0007669"/>
    <property type="project" value="UniProtKB-SubCell"/>
</dbReference>
<sequence length="1132" mass="128442">MKQYLHFFFFLLCTNVFAQNIPSVTVKDSENLKLTDLKVTVDIIGNLAVTTYDMKFYNGLNRTLEGELVFPLGEGQTVSGFAMDVNGKLRDAVIVEKELGRVAYETTIRRKIDPGLLEKTEGNNYKARVYPIFPKNYKHIVLKFEQELSTLDGKQTYELPLGISQKLDQFSIAINVFNEQQPIVSKANYKDFFFQKKGKAYIAIISKENHAPTKPIVVQIPNNFNQENLNTFNGYFHYYKVLQPASRLKKKPKKVTIFWDASYSMRHRNLENELRVLKDYLGYLRDVKVNFIAFNNAIQTQKEFTIKNGDASNLLTEIQNVHYDGGTKLNLFQDVKTKADEILLFSDGLGNLGKFATAEKTPVYTINSLVSSNHQNLIDIATQSGGSYINLLRLDFPKAVQLLKEETYQFLGVKHGKSVREVYPKQQTNVYQDFAISGQFTEDTTIQLLFGYGGNVTEKIPVKIKKTEGTKEVKRLWAKQKLKDLYRAKEENKDKIISLATLYGLITDYTSMIILDRIEDYVRYKIEPPLELLEEYKRRLQLTKNAEKQREERLSSRRKNLLNDYKNLLNWYERDFEPKLPKQTKITTIKPVVINTPTRNNTGSVSGTITDDLGLPLPGATVIVKGTNRGKTTDFDGNFTINANSDETLVVSYVGFESREIRAVNTSINVQLEAGAQLEAVTLTAYGGAVNSSKVSSAITTVNSENIEEVTESSIDQVLQGSAAGLQIGTGSEQPGSIDAIVIRGQTSLNGNAQQLFVIDGKLVDQNAFRRLQQDDIESLGVLKNEQATALYGSRAAGGVVVVTTKNGITENEDTIEAFNEKVADKITLKTWNSDMPYINVLEKETTVAEAYKKYLEIRVEYANIPTFYLDVADFFHSRKATNIAVTVITNLMEIELHNHELLKAAAYKLEYFERYEMAVLAYEKVLEIRPEEPQSYRDLALAYEHVGEVQKSYDLLYKLYDGQLLQKDENGRFTGIERIAFVELSRLVSMHGNKLYLTEEAKKLFQKMPVDVRIVIDWNHNDTDIDLWVVDPTGEKAYYSHKDTKIGGKMSDDLTQGYGPEEFMLKDAIDGEYNIFINHFSDRVQKISGPTILKVTLYTNYGTENEKKKITIVRLAKVKGKLEVGSLFFGE</sequence>
<dbReference type="InterPro" id="IPR019220">
    <property type="entry name" value="DUF2135"/>
</dbReference>
<keyword evidence="1" id="KW-1134">Transmembrane beta strand</keyword>
<reference evidence="5 6" key="1">
    <citation type="journal article" date="2013" name="Int. J. Syst. Evol. Microbiol.">
        <title>Kordia antarctica sp. nov., isolated from Antarctic seawater.</title>
        <authorList>
            <person name="Baek K."/>
            <person name="Choi A."/>
            <person name="Kang I."/>
            <person name="Lee K."/>
            <person name="Cho J.C."/>
        </authorList>
    </citation>
    <scope>NUCLEOTIDE SEQUENCE [LARGE SCALE GENOMIC DNA]</scope>
    <source>
        <strain evidence="5 6">IMCC3317</strain>
    </source>
</reference>
<dbReference type="PROSITE" id="PS51468">
    <property type="entry name" value="VIT"/>
    <property type="match status" value="1"/>
</dbReference>
<dbReference type="PROSITE" id="PS52016">
    <property type="entry name" value="TONB_DEPENDENT_REC_3"/>
    <property type="match status" value="1"/>
</dbReference>
<dbReference type="Pfam" id="PF07715">
    <property type="entry name" value="Plug"/>
    <property type="match status" value="1"/>
</dbReference>
<evidence type="ECO:0000256" key="2">
    <source>
        <dbReference type="SAM" id="Coils"/>
    </source>
</evidence>
<dbReference type="PANTHER" id="PTHR45737:SF6">
    <property type="entry name" value="VON WILLEBRAND FACTOR A DOMAIN-CONTAINING PROTEIN 5A"/>
    <property type="match status" value="1"/>
</dbReference>
<dbReference type="Gene3D" id="2.60.40.1120">
    <property type="entry name" value="Carboxypeptidase-like, regulatory domain"/>
    <property type="match status" value="1"/>
</dbReference>
<keyword evidence="3" id="KW-0732">Signal</keyword>
<keyword evidence="1" id="KW-0813">Transport</keyword>
<dbReference type="InterPro" id="IPR008969">
    <property type="entry name" value="CarboxyPept-like_regulatory"/>
</dbReference>
<dbReference type="PANTHER" id="PTHR45737">
    <property type="entry name" value="VON WILLEBRAND FACTOR A DOMAIN-CONTAINING PROTEIN 5A"/>
    <property type="match status" value="1"/>
</dbReference>
<dbReference type="InterPro" id="IPR036465">
    <property type="entry name" value="vWFA_dom_sf"/>
</dbReference>
<dbReference type="SUPFAM" id="SSF53300">
    <property type="entry name" value="vWA-like"/>
    <property type="match status" value="1"/>
</dbReference>
<accession>A0A7L4ZJG4</accession>
<feature type="domain" description="VIT" evidence="4">
    <location>
        <begin position="18"/>
        <end position="146"/>
    </location>
</feature>
<keyword evidence="1" id="KW-0812">Transmembrane</keyword>
<dbReference type="SUPFAM" id="SSF48452">
    <property type="entry name" value="TPR-like"/>
    <property type="match status" value="1"/>
</dbReference>
<evidence type="ECO:0000256" key="1">
    <source>
        <dbReference type="PROSITE-ProRule" id="PRU01360"/>
    </source>
</evidence>